<keyword evidence="1" id="KW-0597">Phosphoprotein</keyword>
<dbReference type="PANTHER" id="PTHR10865">
    <property type="entry name" value="METASTASIS-ASSOCIATED PROTEIN AND MESODERM INDUCTION EARLY RESPONSE PROTEIN"/>
    <property type="match status" value="1"/>
</dbReference>
<dbReference type="Gene3D" id="4.10.1240.50">
    <property type="match status" value="1"/>
</dbReference>
<feature type="domain" description="ELM2" evidence="12">
    <location>
        <begin position="159"/>
        <end position="268"/>
    </location>
</feature>
<dbReference type="InterPro" id="IPR013087">
    <property type="entry name" value="Znf_C2H2_type"/>
</dbReference>
<feature type="domain" description="C2H2-type" evidence="10">
    <location>
        <begin position="485"/>
        <end position="511"/>
    </location>
</feature>
<evidence type="ECO:0000313" key="14">
    <source>
        <dbReference type="EMBL" id="JAP55852.1"/>
    </source>
</evidence>
<evidence type="ECO:0000256" key="1">
    <source>
        <dbReference type="ARBA" id="ARBA00022553"/>
    </source>
</evidence>
<dbReference type="AlphaFoldDB" id="A0A0X3Q533"/>
<name>A0A0X3Q533_SCHSO</name>
<dbReference type="FunFam" id="4.10.1240.50:FF:000001">
    <property type="entry name" value="Metastasis-associated 1 family, member 3"/>
    <property type="match status" value="1"/>
</dbReference>
<dbReference type="InterPro" id="IPR000949">
    <property type="entry name" value="ELM2_dom"/>
</dbReference>
<comment type="similarity">
    <text evidence="7">Belongs to the metastasis-associated protein family.</text>
</comment>
<dbReference type="GO" id="GO:0003713">
    <property type="term" value="F:transcription coactivator activity"/>
    <property type="evidence" value="ECO:0007669"/>
    <property type="project" value="TreeGrafter"/>
</dbReference>
<dbReference type="SMART" id="SM00401">
    <property type="entry name" value="ZnF_GATA"/>
    <property type="match status" value="1"/>
</dbReference>
<dbReference type="EMBL" id="GEEE01007373">
    <property type="protein sequence ID" value="JAP55852.1"/>
    <property type="molecule type" value="Transcribed_RNA"/>
</dbReference>
<dbReference type="EMBL" id="GEEE01010502">
    <property type="protein sequence ID" value="JAP52723.1"/>
    <property type="molecule type" value="Transcribed_RNA"/>
</dbReference>
<protein>
    <recommendedName>
        <fullName evidence="15">Metastasis-associated protein MTA3</fullName>
    </recommendedName>
</protein>
<feature type="compositionally biased region" description="Low complexity" evidence="9">
    <location>
        <begin position="441"/>
        <end position="456"/>
    </location>
</feature>
<dbReference type="GO" id="GO:0003682">
    <property type="term" value="F:chromatin binding"/>
    <property type="evidence" value="ECO:0007669"/>
    <property type="project" value="InterPro"/>
</dbReference>
<dbReference type="InterPro" id="IPR000679">
    <property type="entry name" value="Znf_GATA"/>
</dbReference>
<evidence type="ECO:0000256" key="3">
    <source>
        <dbReference type="ARBA" id="ARBA00022771"/>
    </source>
</evidence>
<dbReference type="GO" id="GO:0043565">
    <property type="term" value="F:sequence-specific DNA binding"/>
    <property type="evidence" value="ECO:0007669"/>
    <property type="project" value="InterPro"/>
</dbReference>
<dbReference type="InterPro" id="IPR017884">
    <property type="entry name" value="SANT_dom"/>
</dbReference>
<sequence>MSSNNMYRVGDFVFFEASASAPYQIRRIDELNKTPTGAVEAKVTRYYRRRDISSNLIQQAEKYYFQETDSDSQNSPDSNGGGGSNANSLTDIQRHQIKHRELFLSREVECLPATHIRGKCSVTLYNEVEPLTSYVQREDAFYYRLIYDPSTKRLQEDRGSMRIGSDYQSEIQPLLKKGEKDPRFKEKLEELVWDPALSLSPAETDLFISLTKAVGLYARSCDPTNCQPFLLNATATASRDITLQYAHDILFKANYDLKKAMLFLLPDGRPSLCRDELETWTAGEAALFEEALEKYSKFFPDILTDFLPWKTPKSIVELYYFWKTTERYTRHRRNKMTLHEHKLKQVYIPNYSKPNSAVLYNRNDSTDRGCACCHVESSPQWYAWGPPHLMCRLCSGCWTYWKKYGGLKNPDKRGVTVNSRPSPEQRFQDRLDAARGAGTKPVPSTPSAAAATAAPAAVGGTPVVDHRSAPSHHPLPDVSLTSVVYRCTQPGCFKEFRSRDNLITHLSQVHSVLATTISGSVHAAADGNGLTVAVDGASLPAAAVPPTIVPHTHSGTECQITPPLLRLLRILCPEVVRPARLARRPTRPASSTAIAAAAAAAVSDAKALRDCGETVEQMKIAATPKLSKLQDPVSALRRKIAMPPLSVTLKKVLALKSITLPASGDASVQPPASLKRSADCALGSVNGECQALNGKSGDNKDDDEEEEDEADALNVLEAPLPPPEKKRLVELATTNCCSNEAANATTNGNRVHAAATASTTTIDAAVVDKLNSK</sequence>
<dbReference type="GO" id="GO:0008270">
    <property type="term" value="F:zinc ion binding"/>
    <property type="evidence" value="ECO:0007669"/>
    <property type="project" value="UniProtKB-KW"/>
</dbReference>
<keyword evidence="3 8" id="KW-0863">Zinc-finger</keyword>
<dbReference type="SMART" id="SM00355">
    <property type="entry name" value="ZnF_C2H2"/>
    <property type="match status" value="1"/>
</dbReference>
<evidence type="ECO:0000256" key="7">
    <source>
        <dbReference type="ARBA" id="ARBA00093454"/>
    </source>
</evidence>
<evidence type="ECO:0008006" key="15">
    <source>
        <dbReference type="Google" id="ProtNLM"/>
    </source>
</evidence>
<dbReference type="PROSITE" id="PS51293">
    <property type="entry name" value="SANT"/>
    <property type="match status" value="1"/>
</dbReference>
<dbReference type="Pfam" id="PF01426">
    <property type="entry name" value="BAH"/>
    <property type="match status" value="1"/>
</dbReference>
<dbReference type="Pfam" id="PF01448">
    <property type="entry name" value="ELM2"/>
    <property type="match status" value="1"/>
</dbReference>
<dbReference type="Gene3D" id="3.30.160.60">
    <property type="entry name" value="Classic Zinc Finger"/>
    <property type="match status" value="1"/>
</dbReference>
<dbReference type="GO" id="GO:0016581">
    <property type="term" value="C:NuRD complex"/>
    <property type="evidence" value="ECO:0007669"/>
    <property type="project" value="TreeGrafter"/>
</dbReference>
<keyword evidence="4" id="KW-0862">Zinc</keyword>
<keyword evidence="5" id="KW-0238">DNA-binding</keyword>
<dbReference type="PROSITE" id="PS00028">
    <property type="entry name" value="ZINC_FINGER_C2H2_1"/>
    <property type="match status" value="1"/>
</dbReference>
<feature type="region of interest" description="Disordered" evidence="9">
    <location>
        <begin position="67"/>
        <end position="88"/>
    </location>
</feature>
<feature type="compositionally biased region" description="Acidic residues" evidence="9">
    <location>
        <begin position="700"/>
        <end position="711"/>
    </location>
</feature>
<evidence type="ECO:0000256" key="2">
    <source>
        <dbReference type="ARBA" id="ARBA00022723"/>
    </source>
</evidence>
<keyword evidence="2" id="KW-0479">Metal-binding</keyword>
<dbReference type="CDD" id="cd04709">
    <property type="entry name" value="BAH_MTA"/>
    <property type="match status" value="1"/>
</dbReference>
<evidence type="ECO:0000256" key="9">
    <source>
        <dbReference type="SAM" id="MobiDB-lite"/>
    </source>
</evidence>
<feature type="domain" description="SANT" evidence="13">
    <location>
        <begin position="275"/>
        <end position="327"/>
    </location>
</feature>
<evidence type="ECO:0000256" key="4">
    <source>
        <dbReference type="ARBA" id="ARBA00022833"/>
    </source>
</evidence>
<dbReference type="InterPro" id="IPR040138">
    <property type="entry name" value="MIER/MTA"/>
</dbReference>
<feature type="region of interest" description="Disordered" evidence="9">
    <location>
        <begin position="435"/>
        <end position="456"/>
    </location>
</feature>
<feature type="domain" description="BAH" evidence="11">
    <location>
        <begin position="5"/>
        <end position="158"/>
    </location>
</feature>
<dbReference type="PANTHER" id="PTHR10865:SF29">
    <property type="entry name" value="METASTASIS ASSOCIATED 1-LIKE, ISOFORM D"/>
    <property type="match status" value="1"/>
</dbReference>
<dbReference type="PROSITE" id="PS51156">
    <property type="entry name" value="ELM2"/>
    <property type="match status" value="1"/>
</dbReference>
<feature type="region of interest" description="Disordered" evidence="9">
    <location>
        <begin position="692"/>
        <end position="723"/>
    </location>
</feature>
<dbReference type="FunFam" id="1.10.10.60:FF:000012">
    <property type="entry name" value="Metastasis-associated 1 family, member 3"/>
    <property type="match status" value="1"/>
</dbReference>
<dbReference type="InterPro" id="IPR043151">
    <property type="entry name" value="BAH_sf"/>
</dbReference>
<gene>
    <name evidence="14" type="ORF">TR97045</name>
</gene>
<dbReference type="SMART" id="SM01189">
    <property type="entry name" value="ELM2"/>
    <property type="match status" value="1"/>
</dbReference>
<dbReference type="InterPro" id="IPR001025">
    <property type="entry name" value="BAH_dom"/>
</dbReference>
<evidence type="ECO:0000256" key="6">
    <source>
        <dbReference type="ARBA" id="ARBA00023242"/>
    </source>
</evidence>
<evidence type="ECO:0000259" key="11">
    <source>
        <dbReference type="PROSITE" id="PS51038"/>
    </source>
</evidence>
<dbReference type="SMART" id="SM00439">
    <property type="entry name" value="BAH"/>
    <property type="match status" value="1"/>
</dbReference>
<accession>A0A0X3Q533</accession>
<organism evidence="14">
    <name type="scientific">Schistocephalus solidus</name>
    <name type="common">Tapeworm</name>
    <dbReference type="NCBI Taxonomy" id="70667"/>
    <lineage>
        <taxon>Eukaryota</taxon>
        <taxon>Metazoa</taxon>
        <taxon>Spiralia</taxon>
        <taxon>Lophotrochozoa</taxon>
        <taxon>Platyhelminthes</taxon>
        <taxon>Cestoda</taxon>
        <taxon>Eucestoda</taxon>
        <taxon>Diphyllobothriidea</taxon>
        <taxon>Diphyllobothriidae</taxon>
        <taxon>Schistocephalus</taxon>
    </lineage>
</organism>
<dbReference type="Gene3D" id="2.30.30.490">
    <property type="match status" value="1"/>
</dbReference>
<evidence type="ECO:0000256" key="8">
    <source>
        <dbReference type="PROSITE-ProRule" id="PRU00042"/>
    </source>
</evidence>
<dbReference type="Gene3D" id="1.10.10.60">
    <property type="entry name" value="Homeodomain-like"/>
    <property type="match status" value="1"/>
</dbReference>
<dbReference type="GO" id="GO:0042826">
    <property type="term" value="F:histone deacetylase binding"/>
    <property type="evidence" value="ECO:0007669"/>
    <property type="project" value="TreeGrafter"/>
</dbReference>
<dbReference type="GO" id="GO:0003714">
    <property type="term" value="F:transcription corepressor activity"/>
    <property type="evidence" value="ECO:0007669"/>
    <property type="project" value="TreeGrafter"/>
</dbReference>
<dbReference type="PROSITE" id="PS51038">
    <property type="entry name" value="BAH"/>
    <property type="match status" value="1"/>
</dbReference>
<evidence type="ECO:0000256" key="5">
    <source>
        <dbReference type="ARBA" id="ARBA00023125"/>
    </source>
</evidence>
<proteinExistence type="inferred from homology"/>
<dbReference type="GO" id="GO:0000122">
    <property type="term" value="P:negative regulation of transcription by RNA polymerase II"/>
    <property type="evidence" value="ECO:0007669"/>
    <property type="project" value="TreeGrafter"/>
</dbReference>
<keyword evidence="6" id="KW-0539">Nucleus</keyword>
<evidence type="ECO:0000259" key="10">
    <source>
        <dbReference type="PROSITE" id="PS50157"/>
    </source>
</evidence>
<dbReference type="PROSITE" id="PS50157">
    <property type="entry name" value="ZINC_FINGER_C2H2_2"/>
    <property type="match status" value="1"/>
</dbReference>
<evidence type="ECO:0000259" key="13">
    <source>
        <dbReference type="PROSITE" id="PS51293"/>
    </source>
</evidence>
<dbReference type="SUPFAM" id="SSF46689">
    <property type="entry name" value="Homeodomain-like"/>
    <property type="match status" value="1"/>
</dbReference>
<reference evidence="14" key="1">
    <citation type="submission" date="2016-01" db="EMBL/GenBank/DDBJ databases">
        <title>Reference transcriptome for the parasite Schistocephalus solidus: insights into the molecular evolution of parasitism.</title>
        <authorList>
            <person name="Hebert F.O."/>
            <person name="Grambauer S."/>
            <person name="Barber I."/>
            <person name="Landry C.R."/>
            <person name="Aubin-Horth N."/>
        </authorList>
    </citation>
    <scope>NUCLEOTIDE SEQUENCE</scope>
</reference>
<dbReference type="InterPro" id="IPR009057">
    <property type="entry name" value="Homeodomain-like_sf"/>
</dbReference>
<evidence type="ECO:0000259" key="12">
    <source>
        <dbReference type="PROSITE" id="PS51156"/>
    </source>
</evidence>